<feature type="transmembrane region" description="Helical" evidence="1">
    <location>
        <begin position="139"/>
        <end position="165"/>
    </location>
</feature>
<feature type="transmembrane region" description="Helical" evidence="1">
    <location>
        <begin position="21"/>
        <end position="43"/>
    </location>
</feature>
<feature type="transmembrane region" description="Helical" evidence="1">
    <location>
        <begin position="49"/>
        <end position="69"/>
    </location>
</feature>
<organism evidence="2 3">
    <name type="scientific">Caldibacillus thermoamylovorans</name>
    <dbReference type="NCBI Taxonomy" id="35841"/>
    <lineage>
        <taxon>Bacteria</taxon>
        <taxon>Bacillati</taxon>
        <taxon>Bacillota</taxon>
        <taxon>Bacilli</taxon>
        <taxon>Bacillales</taxon>
        <taxon>Bacillaceae</taxon>
        <taxon>Caldibacillus</taxon>
    </lineage>
</organism>
<dbReference type="RefSeq" id="WP_034771771.1">
    <property type="nucleotide sequence ID" value="NZ_CCRF01000070.1"/>
</dbReference>
<dbReference type="AlphaFoldDB" id="A0A090J159"/>
<keyword evidence="1" id="KW-0812">Transmembrane</keyword>
<keyword evidence="3" id="KW-1185">Reference proteome</keyword>
<dbReference type="Proteomes" id="UP000040576">
    <property type="component" value="Unassembled WGS sequence"/>
</dbReference>
<sequence>MGRYVWILTKKDYKEIFTNPVQLLIVMGYLIFFNIIPLISLVFREASSVEITIFSVGLSAIFPVLNVLVEGVSKERNNRVLDLLLTKISPLTICINKLVTSISMSVIFAIFSLIFQLIINKLFFPDFLNLLYYMLDKNVLVLTFQIALPAILLISSLGLIISIFLDTNIRMYGLAVLLLIIFGSFRLLLANGINILTGEFRWLSIVFWLMFFLSLFYIYFFVDKEKMLKS</sequence>
<evidence type="ECO:0000256" key="1">
    <source>
        <dbReference type="SAM" id="Phobius"/>
    </source>
</evidence>
<feature type="transmembrane region" description="Helical" evidence="1">
    <location>
        <begin position="98"/>
        <end position="119"/>
    </location>
</feature>
<name>A0A090J159_9BACI</name>
<evidence type="ECO:0000313" key="3">
    <source>
        <dbReference type="Proteomes" id="UP000040576"/>
    </source>
</evidence>
<reference evidence="2 3" key="1">
    <citation type="submission" date="2014-07" db="EMBL/GenBank/DDBJ databases">
        <authorList>
            <person name="Wibberg Daniel"/>
        </authorList>
    </citation>
    <scope>NUCLEOTIDE SEQUENCE [LARGE SCALE GENOMIC DNA]</scope>
</reference>
<protein>
    <submittedName>
        <fullName evidence="2">Putative membrane protein</fullName>
    </submittedName>
</protein>
<proteinExistence type="predicted"/>
<accession>A0A090J159</accession>
<feature type="transmembrane region" description="Helical" evidence="1">
    <location>
        <begin position="172"/>
        <end position="196"/>
    </location>
</feature>
<keyword evidence="1" id="KW-0472">Membrane</keyword>
<keyword evidence="1" id="KW-1133">Transmembrane helix</keyword>
<dbReference type="EMBL" id="CCRF01000070">
    <property type="protein sequence ID" value="CEE02348.1"/>
    <property type="molecule type" value="Genomic_DNA"/>
</dbReference>
<gene>
    <name evidence="2" type="ORF">BT1A1_2530</name>
</gene>
<evidence type="ECO:0000313" key="2">
    <source>
        <dbReference type="EMBL" id="CEE02348.1"/>
    </source>
</evidence>
<feature type="transmembrane region" description="Helical" evidence="1">
    <location>
        <begin position="202"/>
        <end position="222"/>
    </location>
</feature>